<dbReference type="InterPro" id="IPR011084">
    <property type="entry name" value="DRMBL"/>
</dbReference>
<dbReference type="CDD" id="cd16273">
    <property type="entry name" value="SNM1A-1C-like_MBL-fold"/>
    <property type="match status" value="1"/>
</dbReference>
<proteinExistence type="inferred from homology"/>
<evidence type="ECO:0000256" key="2">
    <source>
        <dbReference type="ARBA" id="ARBA00010304"/>
    </source>
</evidence>
<reference evidence="8" key="2">
    <citation type="submission" date="2014-06" db="EMBL/GenBank/DDBJ databases">
        <title>The complete genome of Blastobotrys (Arxula) adeninivorans LS3 - a yeast of biotechnological interest.</title>
        <authorList>
            <person name="Kunze G."/>
            <person name="Gaillardin C."/>
            <person name="Czernicka M."/>
            <person name="Durrens P."/>
            <person name="Martin T."/>
            <person name="Boer E."/>
            <person name="Gabaldon T."/>
            <person name="Cruz J."/>
            <person name="Talla E."/>
            <person name="Marck C."/>
            <person name="Goffeau A."/>
            <person name="Barbe V."/>
            <person name="Baret P."/>
            <person name="Baronian K."/>
            <person name="Beier S."/>
            <person name="Bleykasten C."/>
            <person name="Bode R."/>
            <person name="Casaregola S."/>
            <person name="Despons L."/>
            <person name="Fairhead C."/>
            <person name="Giersberg M."/>
            <person name="Gierski P."/>
            <person name="Hahnel U."/>
            <person name="Hartmann A."/>
            <person name="Jankowska D."/>
            <person name="Jubin C."/>
            <person name="Jung P."/>
            <person name="Lafontaine I."/>
            <person name="Leh-Louis V."/>
            <person name="Lemaire M."/>
            <person name="Marcet-Houben M."/>
            <person name="Mascher M."/>
            <person name="Morel G."/>
            <person name="Richard G.-F."/>
            <person name="Riechen J."/>
            <person name="Sacerdot C."/>
            <person name="Sarkar A."/>
            <person name="Savel G."/>
            <person name="Schacherer J."/>
            <person name="Sherman D."/>
            <person name="Straub M.-L."/>
            <person name="Stein N."/>
            <person name="Thierry A."/>
            <person name="Trautwein-Schult A."/>
            <person name="Westhof E."/>
            <person name="Worch S."/>
            <person name="Dujon B."/>
            <person name="Souciet J.-L."/>
            <person name="Wincker P."/>
            <person name="Scholz U."/>
            <person name="Neuveglise N."/>
        </authorList>
    </citation>
    <scope>NUCLEOTIDE SEQUENCE</scope>
    <source>
        <strain evidence="8">LS3</strain>
    </source>
</reference>
<dbReference type="Gene3D" id="3.60.15.10">
    <property type="entry name" value="Ribonuclease Z/Hydroxyacylglutathione hydrolase-like"/>
    <property type="match status" value="1"/>
</dbReference>
<dbReference type="Pfam" id="PF07522">
    <property type="entry name" value="DRMBL"/>
    <property type="match status" value="1"/>
</dbReference>
<dbReference type="GO" id="GO:0003684">
    <property type="term" value="F:damaged DNA binding"/>
    <property type="evidence" value="ECO:0007669"/>
    <property type="project" value="TreeGrafter"/>
</dbReference>
<evidence type="ECO:0000256" key="1">
    <source>
        <dbReference type="ARBA" id="ARBA00004123"/>
    </source>
</evidence>
<dbReference type="SUPFAM" id="SSF56281">
    <property type="entry name" value="Metallo-hydrolase/oxidoreductase"/>
    <property type="match status" value="1"/>
</dbReference>
<dbReference type="PANTHER" id="PTHR23240:SF6">
    <property type="entry name" value="DNA CROSS-LINK REPAIR 1A PROTEIN"/>
    <property type="match status" value="1"/>
</dbReference>
<dbReference type="SMART" id="SM00849">
    <property type="entry name" value="Lactamase_B"/>
    <property type="match status" value="1"/>
</dbReference>
<dbReference type="Pfam" id="PF12706">
    <property type="entry name" value="Lactamase_B_2"/>
    <property type="match status" value="1"/>
</dbReference>
<dbReference type="GO" id="GO:0036297">
    <property type="term" value="P:interstrand cross-link repair"/>
    <property type="evidence" value="ECO:0007669"/>
    <property type="project" value="TreeGrafter"/>
</dbReference>
<comment type="subcellular location">
    <subcellularLocation>
        <location evidence="1">Nucleus</location>
    </subcellularLocation>
</comment>
<evidence type="ECO:0000256" key="5">
    <source>
        <dbReference type="ARBA" id="ARBA00023242"/>
    </source>
</evidence>
<dbReference type="PANTHER" id="PTHR23240">
    <property type="entry name" value="DNA CROSS-LINK REPAIR PROTEIN PSO2/SNM1-RELATED"/>
    <property type="match status" value="1"/>
</dbReference>
<evidence type="ECO:0000256" key="6">
    <source>
        <dbReference type="SAM" id="MobiDB-lite"/>
    </source>
</evidence>
<comment type="similarity">
    <text evidence="2">Belongs to the DNA repair metallo-beta-lactamase (DRMBL) family.</text>
</comment>
<keyword evidence="3" id="KW-0227">DNA damage</keyword>
<sequence>MVEQVLCPLCSSDLSAVESLELRTEHVEQCMVASDARLASIEQARENGTEANQDGEPEDATEMVNAPSDSDSVICVDENEENGPEESDGDRKDVASPIVVQTVDVHTRSASLKRVISSVEERPAKRVEVATSVRAEKRSCPWYKLVQIDHRKIGVDAFSYGPIAGVDTFFLTHFHSDHYGGLSKSWAHGIIYCSGSTSRLIQRHLKVNPDYIREIELDEWTNVDGIDVLFLDANHCPGSVIIAFRDSGGRTIVHTGDFRACETHVDQLQKYLGNCPIDLVYLDTTYLDPSHCFPSQTSVTTTCAKYCQRLRDDGIVTSGPSILKFFGAQANREAYRPLVLVGTYTIGKERLAVEIAKALDTKIFAGRSKKDTILTIGDQSLTDMMTDDGWNSAVHLVSMRDVTFERMEEYFRPLKKRFTHLVAFVPTGWTYHASKKEIAEVELEPKARPFGIPDLEKSRQIRGRMQLFRVPYSEHSSFVELKHFCTSLPVRKFIPTVMGNKQMDYWLQKWTR</sequence>
<dbReference type="AlphaFoldDB" id="A0A060T5Y6"/>
<evidence type="ECO:0000259" key="7">
    <source>
        <dbReference type="SMART" id="SM00849"/>
    </source>
</evidence>
<dbReference type="InterPro" id="IPR036866">
    <property type="entry name" value="RibonucZ/Hydroxyglut_hydro"/>
</dbReference>
<dbReference type="GO" id="GO:0035312">
    <property type="term" value="F:5'-3' DNA exonuclease activity"/>
    <property type="evidence" value="ECO:0007669"/>
    <property type="project" value="TreeGrafter"/>
</dbReference>
<feature type="domain" description="Metallo-beta-lactamase" evidence="7">
    <location>
        <begin position="139"/>
        <end position="296"/>
    </location>
</feature>
<protein>
    <submittedName>
        <fullName evidence="8">ARAD1B15378p</fullName>
    </submittedName>
</protein>
<dbReference type="PhylomeDB" id="A0A060T5Y6"/>
<accession>A0A060T5Y6</accession>
<dbReference type="Gene3D" id="3.40.50.12650">
    <property type="match status" value="1"/>
</dbReference>
<dbReference type="GO" id="GO:0005634">
    <property type="term" value="C:nucleus"/>
    <property type="evidence" value="ECO:0007669"/>
    <property type="project" value="UniProtKB-SubCell"/>
</dbReference>
<dbReference type="EMBL" id="HG937692">
    <property type="protein sequence ID" value="CDP36540.1"/>
    <property type="molecule type" value="Genomic_DNA"/>
</dbReference>
<keyword evidence="4" id="KW-0234">DNA repair</keyword>
<name>A0A060T5Y6_BLAAD</name>
<gene>
    <name evidence="8" type="ORF">GNLVRS02_ARAD1B15378g</name>
</gene>
<evidence type="ECO:0000256" key="4">
    <source>
        <dbReference type="ARBA" id="ARBA00023204"/>
    </source>
</evidence>
<organism evidence="8">
    <name type="scientific">Blastobotrys adeninivorans</name>
    <name type="common">Yeast</name>
    <name type="synonym">Arxula adeninivorans</name>
    <dbReference type="NCBI Taxonomy" id="409370"/>
    <lineage>
        <taxon>Eukaryota</taxon>
        <taxon>Fungi</taxon>
        <taxon>Dikarya</taxon>
        <taxon>Ascomycota</taxon>
        <taxon>Saccharomycotina</taxon>
        <taxon>Dipodascomycetes</taxon>
        <taxon>Dipodascales</taxon>
        <taxon>Trichomonascaceae</taxon>
        <taxon>Blastobotrys</taxon>
    </lineage>
</organism>
<evidence type="ECO:0000313" key="8">
    <source>
        <dbReference type="EMBL" id="CDP36540.1"/>
    </source>
</evidence>
<feature type="region of interest" description="Disordered" evidence="6">
    <location>
        <begin position="46"/>
        <end position="70"/>
    </location>
</feature>
<dbReference type="GO" id="GO:0006303">
    <property type="term" value="P:double-strand break repair via nonhomologous end joining"/>
    <property type="evidence" value="ECO:0007669"/>
    <property type="project" value="TreeGrafter"/>
</dbReference>
<evidence type="ECO:0000256" key="3">
    <source>
        <dbReference type="ARBA" id="ARBA00022763"/>
    </source>
</evidence>
<reference evidence="8" key="1">
    <citation type="submission" date="2014-02" db="EMBL/GenBank/DDBJ databases">
        <authorList>
            <person name="Genoscope - CEA"/>
        </authorList>
    </citation>
    <scope>NUCLEOTIDE SEQUENCE</scope>
    <source>
        <strain evidence="8">LS3</strain>
    </source>
</reference>
<keyword evidence="5" id="KW-0539">Nucleus</keyword>
<dbReference type="InterPro" id="IPR001279">
    <property type="entry name" value="Metallo-B-lactamas"/>
</dbReference>